<accession>A0ABQ9GNE6</accession>
<dbReference type="InterPro" id="IPR044801">
    <property type="entry name" value="Filamin"/>
</dbReference>
<dbReference type="Gene3D" id="2.60.40.10">
    <property type="entry name" value="Immunoglobulins"/>
    <property type="match status" value="10"/>
</dbReference>
<sequence length="1099" mass="116991">MSGSPWQVGVMAAPKMSVVGEAVRLVAAGATATFELSALGFARDDIHVHIISPSKRPVTARLVEEQGGQFRVEFTPTEVGSHLVEVSVAGQKLPAGPLVAKVYNSALIHVTDVSSGVVGQPCQFRVDASQAGEGQLEISINDGEVPNHVQVVGGGRCLVSFTPEQTKPHLIDIKFNGETVTGCPFVCSVSGSSRVSLTLRNLELVPVNEVARFHMGVDGSGSAELAVSVRGPTGELPVKVTGNIHSGFTAEFTPRDVGPHSITVEYNGHPVSGTPFIAKAYDAKRVMVGTLPKGSVGKTLQFMVDASQTGEGNLEITISVRGQNIPTQVHPQGNARFAVSFVPIEPTDHVISINFNKESIPGSPFLARIQGDSPHQILVSGPSLTSAAVGKTSYFTMSNVGGSVEDIEVNVEGPNGQSVPAQVKDTGSQTFQIEFTPRVVGEHRILVAYRKVAVAGSPFSCKVYDVKAIRVKDVAKGVVAKPITFVVLSRTLRLKYDFYVKQVADGQAARQLGTLHVEVMREVGWLYVAVETSQAGPGNLEVTVNGGRVPTSAQAQGPHSYAISFTPREAVPHTVDLRFNGEDVPGSPFRCEVSEAARVVLAGEGLEKVAVNRPAAFSVEADPALGRPDVQVLSPSRQPLPVDVAAHAAGRYAVSFTPSDVGDHSVEVKLSGANVDGSPFLVKAYDASKVKVTDINSGVVGKPVFFSINASQAGAGNLEIIVSVAGRNVPNFVQSEGNAKFRVNFKPQEAAPHSLSVRFNGEPVPGSPFTCKVVDVSQVLVSGSALKMSPVGRPAQVVVDPQGAGGDLGTCDISVTSPSGLGVPVRVSRSDKFLAEFLPTEVGRHSVSVLLDGEPVKGSPFPCNIYDISKVRVTGLAPIKPWIQRRPVTSHAQTIQNHRYPLPSASQEEYKYWGPVLGMPVCSFFSFPCIWCRRNHQLLSWSSSHSWCRRLSSTFIFTALLVPKTPTVLPVLASRHAGSLGRVVPSKCKVILAVPNFVPCRKATRPVLYSGRTPVPGKEYKHNSQIGKPGTFTVDASEAGEGTLELVVSTAKTTVKAEVVACARGLYDVTFVPHQLEPHFINITFNEEDVPDVMDSERK</sequence>
<dbReference type="InterPro" id="IPR001298">
    <property type="entry name" value="Filamin/ABP280_rpt"/>
</dbReference>
<feature type="repeat" description="Filamin" evidence="3">
    <location>
        <begin position="771"/>
        <end position="865"/>
    </location>
</feature>
<dbReference type="InterPro" id="IPR014756">
    <property type="entry name" value="Ig_E-set"/>
</dbReference>
<evidence type="ECO:0000313" key="5">
    <source>
        <dbReference type="Proteomes" id="UP001159363"/>
    </source>
</evidence>
<name>A0ABQ9GNE6_9NEOP</name>
<dbReference type="PROSITE" id="PS50194">
    <property type="entry name" value="FILAMIN_REPEAT"/>
    <property type="match status" value="10"/>
</dbReference>
<feature type="repeat" description="Filamin" evidence="3">
    <location>
        <begin position="369"/>
        <end position="463"/>
    </location>
</feature>
<dbReference type="SMART" id="SM00557">
    <property type="entry name" value="IG_FLMN"/>
    <property type="match status" value="10"/>
</dbReference>
<dbReference type="PANTHER" id="PTHR38537:SF13">
    <property type="entry name" value="JITTERBUG, ISOFORM N"/>
    <property type="match status" value="1"/>
</dbReference>
<evidence type="ECO:0000256" key="3">
    <source>
        <dbReference type="PROSITE-ProRule" id="PRU00087"/>
    </source>
</evidence>
<keyword evidence="5" id="KW-1185">Reference proteome</keyword>
<keyword evidence="2" id="KW-0677">Repeat</keyword>
<feature type="repeat" description="Filamin" evidence="3">
    <location>
        <begin position="291"/>
        <end position="369"/>
    </location>
</feature>
<evidence type="ECO:0000256" key="1">
    <source>
        <dbReference type="ARBA" id="ARBA00009238"/>
    </source>
</evidence>
<comment type="caution">
    <text evidence="4">The sequence shown here is derived from an EMBL/GenBank/DDBJ whole genome shotgun (WGS) entry which is preliminary data.</text>
</comment>
<dbReference type="SUPFAM" id="SSF81296">
    <property type="entry name" value="E set domains"/>
    <property type="match status" value="10"/>
</dbReference>
<dbReference type="EMBL" id="JARBHB010000010">
    <property type="protein sequence ID" value="KAJ8873544.1"/>
    <property type="molecule type" value="Genomic_DNA"/>
</dbReference>
<comment type="similarity">
    <text evidence="1">Belongs to the filamin family.</text>
</comment>
<feature type="repeat" description="Filamin" evidence="3">
    <location>
        <begin position="187"/>
        <end position="280"/>
    </location>
</feature>
<proteinExistence type="inferred from homology"/>
<organism evidence="4 5">
    <name type="scientific">Dryococelus australis</name>
    <dbReference type="NCBI Taxonomy" id="614101"/>
    <lineage>
        <taxon>Eukaryota</taxon>
        <taxon>Metazoa</taxon>
        <taxon>Ecdysozoa</taxon>
        <taxon>Arthropoda</taxon>
        <taxon>Hexapoda</taxon>
        <taxon>Insecta</taxon>
        <taxon>Pterygota</taxon>
        <taxon>Neoptera</taxon>
        <taxon>Polyneoptera</taxon>
        <taxon>Phasmatodea</taxon>
        <taxon>Verophasmatodea</taxon>
        <taxon>Anareolatae</taxon>
        <taxon>Phasmatidae</taxon>
        <taxon>Eurycanthinae</taxon>
        <taxon>Dryococelus</taxon>
    </lineage>
</organism>
<evidence type="ECO:0000313" key="4">
    <source>
        <dbReference type="EMBL" id="KAJ8873544.1"/>
    </source>
</evidence>
<dbReference type="Pfam" id="PF00630">
    <property type="entry name" value="Filamin"/>
    <property type="match status" value="10"/>
</dbReference>
<protein>
    <submittedName>
        <fullName evidence="4">Uncharacterized protein</fullName>
    </submittedName>
</protein>
<evidence type="ECO:0000256" key="2">
    <source>
        <dbReference type="ARBA" id="ARBA00022737"/>
    </source>
</evidence>
<feature type="repeat" description="Filamin" evidence="3">
    <location>
        <begin position="8"/>
        <end position="102"/>
    </location>
</feature>
<dbReference type="PANTHER" id="PTHR38537">
    <property type="entry name" value="JITTERBUG, ISOFORM N"/>
    <property type="match status" value="1"/>
</dbReference>
<feature type="repeat" description="Filamin" evidence="3">
    <location>
        <begin position="528"/>
        <end position="593"/>
    </location>
</feature>
<gene>
    <name evidence="4" type="ORF">PR048_024362</name>
</gene>
<dbReference type="Proteomes" id="UP001159363">
    <property type="component" value="Chromosome 9"/>
</dbReference>
<reference evidence="4 5" key="1">
    <citation type="submission" date="2023-02" db="EMBL/GenBank/DDBJ databases">
        <title>LHISI_Scaffold_Assembly.</title>
        <authorList>
            <person name="Stuart O.P."/>
            <person name="Cleave R."/>
            <person name="Magrath M.J.L."/>
            <person name="Mikheyev A.S."/>
        </authorList>
    </citation>
    <scope>NUCLEOTIDE SEQUENCE [LARGE SCALE GENOMIC DNA]</scope>
    <source>
        <strain evidence="4">Daus_M_001</strain>
        <tissue evidence="4">Leg muscle</tissue>
    </source>
</reference>
<feature type="repeat" description="Filamin" evidence="3">
    <location>
        <begin position="591"/>
        <end position="684"/>
    </location>
</feature>
<dbReference type="InterPro" id="IPR017868">
    <property type="entry name" value="Filamin/ABP280_repeat-like"/>
</dbReference>
<dbReference type="InterPro" id="IPR013783">
    <property type="entry name" value="Ig-like_fold"/>
</dbReference>
<feature type="repeat" description="Filamin" evidence="3">
    <location>
        <begin position="1005"/>
        <end position="1091"/>
    </location>
</feature>
<feature type="repeat" description="Filamin" evidence="3">
    <location>
        <begin position="113"/>
        <end position="189"/>
    </location>
</feature>
<feature type="repeat" description="Filamin" evidence="3">
    <location>
        <begin position="682"/>
        <end position="773"/>
    </location>
</feature>